<sequence length="38" mass="4430">MYFTLLYNSDIYWAGLLDACNLLEASCFLAHEFVLIKK</sequence>
<accession>L0ESX1</accession>
<name>L0ESX1_LIBCB</name>
<dbReference type="Proteomes" id="UP000010799">
    <property type="component" value="Chromosome"/>
</dbReference>
<dbReference type="HOGENOM" id="CLU_3329603_0_0_5"/>
<proteinExistence type="predicted"/>
<evidence type="ECO:0000313" key="1">
    <source>
        <dbReference type="EMBL" id="AGA64027.1"/>
    </source>
</evidence>
<protein>
    <submittedName>
        <fullName evidence="1">Uncharacterized protein</fullName>
    </submittedName>
</protein>
<gene>
    <name evidence="1" type="ordered locus">B488_00340</name>
</gene>
<organism evidence="1 2">
    <name type="scientific">Liberibacter crescens (strain BT-1)</name>
    <dbReference type="NCBI Taxonomy" id="1215343"/>
    <lineage>
        <taxon>Bacteria</taxon>
        <taxon>Pseudomonadati</taxon>
        <taxon>Pseudomonadota</taxon>
        <taxon>Alphaproteobacteria</taxon>
        <taxon>Hyphomicrobiales</taxon>
        <taxon>Rhizobiaceae</taxon>
        <taxon>Liberibacter</taxon>
    </lineage>
</organism>
<reference evidence="1 2" key="1">
    <citation type="journal article" date="2012" name="Stand. Genomic Sci.">
        <title>Complete genome sequence of Liberibacter crescens BT-1.</title>
        <authorList>
            <person name="Leonard M.T."/>
            <person name="Fagen J.R."/>
            <person name="Davis-Richardson A.G."/>
            <person name="Davis M.J."/>
            <person name="Triplett E.W."/>
        </authorList>
    </citation>
    <scope>NUCLEOTIDE SEQUENCE [LARGE SCALE GENOMIC DNA]</scope>
    <source>
        <strain evidence="1 2">BT-1</strain>
    </source>
</reference>
<evidence type="ECO:0000313" key="2">
    <source>
        <dbReference type="Proteomes" id="UP000010799"/>
    </source>
</evidence>
<dbReference type="KEGG" id="lcc:B488_00340"/>
<keyword evidence="2" id="KW-1185">Reference proteome</keyword>
<dbReference type="AlphaFoldDB" id="L0ESX1"/>
<dbReference type="STRING" id="1215343.B488_00340"/>
<dbReference type="PATRIC" id="fig|1215343.11.peg.37"/>
<dbReference type="EMBL" id="CP003789">
    <property type="protein sequence ID" value="AGA64027.1"/>
    <property type="molecule type" value="Genomic_DNA"/>
</dbReference>